<feature type="region of interest" description="Disordered" evidence="2">
    <location>
        <begin position="15"/>
        <end position="69"/>
    </location>
</feature>
<dbReference type="Proteomes" id="UP000823388">
    <property type="component" value="Chromosome 5K"/>
</dbReference>
<accession>A0A8T0S9I3</accession>
<dbReference type="Gene3D" id="3.30.70.60">
    <property type="match status" value="1"/>
</dbReference>
<dbReference type="GO" id="GO:0005840">
    <property type="term" value="C:ribosome"/>
    <property type="evidence" value="ECO:0007669"/>
    <property type="project" value="InterPro"/>
</dbReference>
<reference evidence="3" key="1">
    <citation type="submission" date="2020-05" db="EMBL/GenBank/DDBJ databases">
        <title>WGS assembly of Panicum virgatum.</title>
        <authorList>
            <person name="Lovell J.T."/>
            <person name="Jenkins J."/>
            <person name="Shu S."/>
            <person name="Juenger T.E."/>
            <person name="Schmutz J."/>
        </authorList>
    </citation>
    <scope>NUCLEOTIDE SEQUENCE</scope>
    <source>
        <strain evidence="3">AP13</strain>
    </source>
</reference>
<sequence>MSTTGDLSLQLNHAHEQHLKAQLAKPQATSSASPHHQGRIVGHKLKRRRRRRRRRRATAGAGPHRAGGRRIVRLHPPLPRAEMPLYDCMLLVKPLVTREAMAELVARVARRAYQRNGVVTDVKSFGKVQLGYGIKKLDGRHYQGQLMQMTMMVPPSFTQELHYLNKEDRLLRWLVVKHRDAVYGLEFINEDDGRNEMSGFSLAHKKVDYDIEECSDDSESEFMSSSDEDSDNYKYEGEEEEK</sequence>
<name>A0A8T0S9I3_PANVG</name>
<dbReference type="InterPro" id="IPR000529">
    <property type="entry name" value="Ribosomal_bS6"/>
</dbReference>
<dbReference type="GO" id="GO:0005737">
    <property type="term" value="C:cytoplasm"/>
    <property type="evidence" value="ECO:0007669"/>
    <property type="project" value="UniProtKB-ARBA"/>
</dbReference>
<feature type="region of interest" description="Disordered" evidence="2">
    <location>
        <begin position="215"/>
        <end position="242"/>
    </location>
</feature>
<feature type="compositionally biased region" description="Acidic residues" evidence="2">
    <location>
        <begin position="215"/>
        <end position="230"/>
    </location>
</feature>
<organism evidence="3 4">
    <name type="scientific">Panicum virgatum</name>
    <name type="common">Blackwell switchgrass</name>
    <dbReference type="NCBI Taxonomy" id="38727"/>
    <lineage>
        <taxon>Eukaryota</taxon>
        <taxon>Viridiplantae</taxon>
        <taxon>Streptophyta</taxon>
        <taxon>Embryophyta</taxon>
        <taxon>Tracheophyta</taxon>
        <taxon>Spermatophyta</taxon>
        <taxon>Magnoliopsida</taxon>
        <taxon>Liliopsida</taxon>
        <taxon>Poales</taxon>
        <taxon>Poaceae</taxon>
        <taxon>PACMAD clade</taxon>
        <taxon>Panicoideae</taxon>
        <taxon>Panicodae</taxon>
        <taxon>Paniceae</taxon>
        <taxon>Panicinae</taxon>
        <taxon>Panicum</taxon>
        <taxon>Panicum sect. Hiantes</taxon>
    </lineage>
</organism>
<dbReference type="GO" id="GO:0006412">
    <property type="term" value="P:translation"/>
    <property type="evidence" value="ECO:0007669"/>
    <property type="project" value="InterPro"/>
</dbReference>
<dbReference type="GO" id="GO:0070181">
    <property type="term" value="F:small ribosomal subunit rRNA binding"/>
    <property type="evidence" value="ECO:0007669"/>
    <property type="project" value="TreeGrafter"/>
</dbReference>
<evidence type="ECO:0000256" key="1">
    <source>
        <dbReference type="ARBA" id="ARBA00009512"/>
    </source>
</evidence>
<proteinExistence type="inferred from homology"/>
<dbReference type="InterPro" id="IPR014717">
    <property type="entry name" value="Transl_elong_EF1B/ribsomal_bS6"/>
</dbReference>
<dbReference type="PANTHER" id="PTHR21011:SF1">
    <property type="entry name" value="SMALL RIBOSOMAL SUBUNIT PROTEIN BS6M"/>
    <property type="match status" value="1"/>
</dbReference>
<evidence type="ECO:0000313" key="3">
    <source>
        <dbReference type="EMBL" id="KAG2594830.1"/>
    </source>
</evidence>
<dbReference type="EMBL" id="CM029045">
    <property type="protein sequence ID" value="KAG2594830.1"/>
    <property type="molecule type" value="Genomic_DNA"/>
</dbReference>
<gene>
    <name evidence="3" type="ORF">PVAP13_5KG030800</name>
</gene>
<dbReference type="CDD" id="cd15465">
    <property type="entry name" value="bS6_mito"/>
    <property type="match status" value="1"/>
</dbReference>
<evidence type="ECO:0000313" key="4">
    <source>
        <dbReference type="Proteomes" id="UP000823388"/>
    </source>
</evidence>
<protein>
    <submittedName>
        <fullName evidence="3">Uncharacterized protein</fullName>
    </submittedName>
</protein>
<dbReference type="SUPFAM" id="SSF54995">
    <property type="entry name" value="Ribosomal protein S6"/>
    <property type="match status" value="1"/>
</dbReference>
<comment type="similarity">
    <text evidence="1">Belongs to the bacterial ribosomal protein bS6 family.</text>
</comment>
<dbReference type="Pfam" id="PF01250">
    <property type="entry name" value="Ribosomal_S6"/>
    <property type="match status" value="1"/>
</dbReference>
<comment type="caution">
    <text evidence="3">The sequence shown here is derived from an EMBL/GenBank/DDBJ whole genome shotgun (WGS) entry which is preliminary data.</text>
</comment>
<keyword evidence="4" id="KW-1185">Reference proteome</keyword>
<feature type="compositionally biased region" description="Basic residues" evidence="2">
    <location>
        <begin position="36"/>
        <end position="57"/>
    </location>
</feature>
<evidence type="ECO:0000256" key="2">
    <source>
        <dbReference type="SAM" id="MobiDB-lite"/>
    </source>
</evidence>
<dbReference type="GO" id="GO:0003735">
    <property type="term" value="F:structural constituent of ribosome"/>
    <property type="evidence" value="ECO:0007669"/>
    <property type="project" value="InterPro"/>
</dbReference>
<dbReference type="InterPro" id="IPR035980">
    <property type="entry name" value="Ribosomal_bS6_sf"/>
</dbReference>
<dbReference type="AlphaFoldDB" id="A0A8T0S9I3"/>
<dbReference type="FunFam" id="3.30.70.60:FF:000012">
    <property type="entry name" value="Translation elongation factor EF1B/ribosomal protein S6 family protein"/>
    <property type="match status" value="1"/>
</dbReference>
<dbReference type="PANTHER" id="PTHR21011">
    <property type="entry name" value="MITOCHONDRIAL 28S RIBOSOMAL PROTEIN S6"/>
    <property type="match status" value="1"/>
</dbReference>